<accession>A0A2I1HW56</accession>
<keyword evidence="1" id="KW-0472">Membrane</keyword>
<comment type="caution">
    <text evidence="2">The sequence shown here is derived from an EMBL/GenBank/DDBJ whole genome shotgun (WGS) entry which is preliminary data.</text>
</comment>
<dbReference type="AlphaFoldDB" id="A0A2I1HW56"/>
<feature type="non-terminal residue" evidence="2">
    <location>
        <position position="1"/>
    </location>
</feature>
<organism evidence="2 3">
    <name type="scientific">Rhizophagus irregularis</name>
    <dbReference type="NCBI Taxonomy" id="588596"/>
    <lineage>
        <taxon>Eukaryota</taxon>
        <taxon>Fungi</taxon>
        <taxon>Fungi incertae sedis</taxon>
        <taxon>Mucoromycota</taxon>
        <taxon>Glomeromycotina</taxon>
        <taxon>Glomeromycetes</taxon>
        <taxon>Glomerales</taxon>
        <taxon>Glomeraceae</taxon>
        <taxon>Rhizophagus</taxon>
    </lineage>
</organism>
<keyword evidence="1" id="KW-1133">Transmembrane helix</keyword>
<name>A0A2I1HW56_9GLOM</name>
<dbReference type="EMBL" id="LLXI01009074">
    <property type="protein sequence ID" value="PKY63124.1"/>
    <property type="molecule type" value="Genomic_DNA"/>
</dbReference>
<evidence type="ECO:0000313" key="3">
    <source>
        <dbReference type="Proteomes" id="UP000234323"/>
    </source>
</evidence>
<proteinExistence type="predicted"/>
<feature type="transmembrane region" description="Helical" evidence="1">
    <location>
        <begin position="64"/>
        <end position="86"/>
    </location>
</feature>
<feature type="transmembrane region" description="Helical" evidence="1">
    <location>
        <begin position="26"/>
        <end position="44"/>
    </location>
</feature>
<evidence type="ECO:0000313" key="2">
    <source>
        <dbReference type="EMBL" id="PKY63124.1"/>
    </source>
</evidence>
<protein>
    <submittedName>
        <fullName evidence="2">Uncharacterized protein</fullName>
    </submittedName>
</protein>
<sequence>FSYYTLLFLKLRLTINVKNLTLPPIVFWYFSSFNFENGVLNLGWGDRFLCCRLRYRFLHVTYRYYYVLLSCFRSFFHSLLLILISFRV</sequence>
<dbReference type="Proteomes" id="UP000234323">
    <property type="component" value="Unassembled WGS sequence"/>
</dbReference>
<keyword evidence="1" id="KW-0812">Transmembrane</keyword>
<reference evidence="2 3" key="1">
    <citation type="submission" date="2015-10" db="EMBL/GenBank/DDBJ databases">
        <title>Genome analyses suggest a sexual origin of heterokaryosis in a supposedly ancient asexual fungus.</title>
        <authorList>
            <person name="Ropars J."/>
            <person name="Sedzielewska K."/>
            <person name="Noel J."/>
            <person name="Charron P."/>
            <person name="Farinelli L."/>
            <person name="Marton T."/>
            <person name="Kruger M."/>
            <person name="Pelin A."/>
            <person name="Brachmann A."/>
            <person name="Corradi N."/>
        </authorList>
    </citation>
    <scope>NUCLEOTIDE SEQUENCE [LARGE SCALE GENOMIC DNA]</scope>
    <source>
        <strain evidence="2 3">A4</strain>
    </source>
</reference>
<keyword evidence="3" id="KW-1185">Reference proteome</keyword>
<evidence type="ECO:0000256" key="1">
    <source>
        <dbReference type="SAM" id="Phobius"/>
    </source>
</evidence>
<gene>
    <name evidence="2" type="ORF">RhiirA4_551405</name>
</gene>